<keyword evidence="6" id="KW-1185">Reference proteome</keyword>
<dbReference type="SMART" id="SM00421">
    <property type="entry name" value="HTH_LUXR"/>
    <property type="match status" value="1"/>
</dbReference>
<dbReference type="OrthoDB" id="9803630at2"/>
<dbReference type="Pfam" id="PF00196">
    <property type="entry name" value="GerE"/>
    <property type="match status" value="1"/>
</dbReference>
<accession>A0A521EJ44</accession>
<dbReference type="SUPFAM" id="SSF75516">
    <property type="entry name" value="Pheromone-binding domain of LuxR-like quorum-sensing transcription factors"/>
    <property type="match status" value="1"/>
</dbReference>
<evidence type="ECO:0000259" key="4">
    <source>
        <dbReference type="SMART" id="SM00421"/>
    </source>
</evidence>
<dbReference type="GO" id="GO:0006355">
    <property type="term" value="P:regulation of DNA-templated transcription"/>
    <property type="evidence" value="ECO:0007669"/>
    <property type="project" value="InterPro"/>
</dbReference>
<dbReference type="GO" id="GO:0003677">
    <property type="term" value="F:DNA binding"/>
    <property type="evidence" value="ECO:0007669"/>
    <property type="project" value="UniProtKB-KW"/>
</dbReference>
<dbReference type="Proteomes" id="UP000319555">
    <property type="component" value="Unassembled WGS sequence"/>
</dbReference>
<dbReference type="InterPro" id="IPR005143">
    <property type="entry name" value="TF_LuxR_autoind-bd_dom"/>
</dbReference>
<gene>
    <name evidence="5" type="ORF">SAMN06265380_11187</name>
</gene>
<evidence type="ECO:0000256" key="3">
    <source>
        <dbReference type="ARBA" id="ARBA00023163"/>
    </source>
</evidence>
<dbReference type="SUPFAM" id="SSF46894">
    <property type="entry name" value="C-terminal effector domain of the bipartite response regulators"/>
    <property type="match status" value="1"/>
</dbReference>
<sequence>MKIADIGNSELDFRQTGEARLQEICSRFGLENASYAHIDKHQNVVHGCTTFPEEWVRYYVDNNLVLADPLIRFGATMIAPIDWAVFDSQQEHAPLFDAARKFGVGQHGLSIPVINPFGERGVFTVTSNAPRTEWDAMIAKMLPALRHEAQVLHLLALDVIETVFNFPSDSLSGDELDVLKMLASGLIPSVIARQLGHASRTVDALTASITTKLKSRTIEQAVARAVSTGFLKWSDFFADPVAELVNMESQQLCGGIVRWGGRSHELINFEDGRLVRNTDSFQPVQITKLAREFNLSANEVVEELGCNRDQRLWIRYL</sequence>
<evidence type="ECO:0000313" key="5">
    <source>
        <dbReference type="EMBL" id="SMO83934.1"/>
    </source>
</evidence>
<evidence type="ECO:0000313" key="6">
    <source>
        <dbReference type="Proteomes" id="UP000319555"/>
    </source>
</evidence>
<dbReference type="Gene3D" id="3.30.450.80">
    <property type="entry name" value="Transcription factor LuxR-like, autoinducer-binding domain"/>
    <property type="match status" value="1"/>
</dbReference>
<dbReference type="AlphaFoldDB" id="A0A521EJ44"/>
<reference evidence="5 6" key="1">
    <citation type="submission" date="2017-05" db="EMBL/GenBank/DDBJ databases">
        <authorList>
            <person name="Varghese N."/>
            <person name="Submissions S."/>
        </authorList>
    </citation>
    <scope>NUCLEOTIDE SEQUENCE [LARGE SCALE GENOMIC DNA]</scope>
    <source>
        <strain evidence="5 6">DSM 28009</strain>
    </source>
</reference>
<keyword evidence="3" id="KW-0804">Transcription</keyword>
<feature type="domain" description="HTH luxR-type" evidence="4">
    <location>
        <begin position="168"/>
        <end position="225"/>
    </location>
</feature>
<dbReference type="InterPro" id="IPR016032">
    <property type="entry name" value="Sig_transdc_resp-reg_C-effctor"/>
</dbReference>
<name>A0A521EJ44_9RHOB</name>
<keyword evidence="2 5" id="KW-0238">DNA-binding</keyword>
<dbReference type="InterPro" id="IPR000792">
    <property type="entry name" value="Tscrpt_reg_LuxR_C"/>
</dbReference>
<organism evidence="5 6">
    <name type="scientific">Ruegeria faecimaris</name>
    <dbReference type="NCBI Taxonomy" id="686389"/>
    <lineage>
        <taxon>Bacteria</taxon>
        <taxon>Pseudomonadati</taxon>
        <taxon>Pseudomonadota</taxon>
        <taxon>Alphaproteobacteria</taxon>
        <taxon>Rhodobacterales</taxon>
        <taxon>Roseobacteraceae</taxon>
        <taxon>Ruegeria</taxon>
    </lineage>
</organism>
<dbReference type="InterPro" id="IPR036693">
    <property type="entry name" value="TF_LuxR_autoind-bd_dom_sf"/>
</dbReference>
<dbReference type="Pfam" id="PF03472">
    <property type="entry name" value="Autoind_bind"/>
    <property type="match status" value="1"/>
</dbReference>
<proteinExistence type="predicted"/>
<protein>
    <submittedName>
        <fullName evidence="5">DNA-binding transcriptional regulator, CsgD family</fullName>
    </submittedName>
</protein>
<dbReference type="RefSeq" id="WP_142638837.1">
    <property type="nucleotide sequence ID" value="NZ_FXTE01000011.1"/>
</dbReference>
<evidence type="ECO:0000256" key="2">
    <source>
        <dbReference type="ARBA" id="ARBA00023125"/>
    </source>
</evidence>
<keyword evidence="1" id="KW-0805">Transcription regulation</keyword>
<dbReference type="EMBL" id="FXTE01000011">
    <property type="protein sequence ID" value="SMO83934.1"/>
    <property type="molecule type" value="Genomic_DNA"/>
</dbReference>
<evidence type="ECO:0000256" key="1">
    <source>
        <dbReference type="ARBA" id="ARBA00023015"/>
    </source>
</evidence>
<dbReference type="Gene3D" id="1.10.10.10">
    <property type="entry name" value="Winged helix-like DNA-binding domain superfamily/Winged helix DNA-binding domain"/>
    <property type="match status" value="1"/>
</dbReference>
<dbReference type="InterPro" id="IPR036388">
    <property type="entry name" value="WH-like_DNA-bd_sf"/>
</dbReference>